<dbReference type="InterPro" id="IPR050179">
    <property type="entry name" value="Trans_hexapeptide_repeat"/>
</dbReference>
<reference evidence="2 3" key="1">
    <citation type="submission" date="2020-04" db="EMBL/GenBank/DDBJ databases">
        <authorList>
            <person name="Hitch T.C.A."/>
            <person name="Wylensek D."/>
            <person name="Clavel T."/>
        </authorList>
    </citation>
    <scope>NUCLEOTIDE SEQUENCE [LARGE SCALE GENOMIC DNA]</scope>
    <source>
        <strain evidence="2 3">WCA3-601-WT-5E</strain>
    </source>
</reference>
<dbReference type="InterPro" id="IPR001451">
    <property type="entry name" value="Hexapep"/>
</dbReference>
<dbReference type="Gene3D" id="2.160.10.10">
    <property type="entry name" value="Hexapeptide repeat proteins"/>
    <property type="match status" value="1"/>
</dbReference>
<dbReference type="CDD" id="cd03349">
    <property type="entry name" value="LbH_XAT"/>
    <property type="match status" value="1"/>
</dbReference>
<accession>A0A7X9SDG0</accession>
<dbReference type="InterPro" id="IPR011004">
    <property type="entry name" value="Trimer_LpxA-like_sf"/>
</dbReference>
<keyword evidence="2" id="KW-0808">Transferase</keyword>
<dbReference type="SUPFAM" id="SSF51161">
    <property type="entry name" value="Trimeric LpxA-like enzymes"/>
    <property type="match status" value="1"/>
</dbReference>
<dbReference type="AlphaFoldDB" id="A0A7X9SDG0"/>
<dbReference type="PANTHER" id="PTHR43300:SF11">
    <property type="entry name" value="ACETYLTRANSFERASE RV3034C-RELATED"/>
    <property type="match status" value="1"/>
</dbReference>
<evidence type="ECO:0000256" key="1">
    <source>
        <dbReference type="ARBA" id="ARBA00007274"/>
    </source>
</evidence>
<dbReference type="Proteomes" id="UP000520291">
    <property type="component" value="Unassembled WGS sequence"/>
</dbReference>
<evidence type="ECO:0000313" key="3">
    <source>
        <dbReference type="Proteomes" id="UP000520291"/>
    </source>
</evidence>
<dbReference type="GO" id="GO:0016740">
    <property type="term" value="F:transferase activity"/>
    <property type="evidence" value="ECO:0007669"/>
    <property type="project" value="UniProtKB-KW"/>
</dbReference>
<dbReference type="Pfam" id="PF00132">
    <property type="entry name" value="Hexapep"/>
    <property type="match status" value="1"/>
</dbReference>
<name>A0A7X9SDG0_9BACE</name>
<comment type="similarity">
    <text evidence="1">Belongs to the transferase hexapeptide repeat family.</text>
</comment>
<proteinExistence type="inferred from homology"/>
<gene>
    <name evidence="2" type="ORF">HF841_14435</name>
</gene>
<protein>
    <submittedName>
        <fullName evidence="2">CatB-related O-acetyltransferase</fullName>
    </submittedName>
</protein>
<dbReference type="PANTHER" id="PTHR43300">
    <property type="entry name" value="ACETYLTRANSFERASE"/>
    <property type="match status" value="1"/>
</dbReference>
<dbReference type="EMBL" id="JABAGL010000020">
    <property type="protein sequence ID" value="NME87202.1"/>
    <property type="molecule type" value="Genomic_DNA"/>
</dbReference>
<comment type="caution">
    <text evidence="2">The sequence shown here is derived from an EMBL/GenBank/DDBJ whole genome shotgun (WGS) entry which is preliminary data.</text>
</comment>
<organism evidence="2 3">
    <name type="scientific">Bacteroides eggerthii</name>
    <dbReference type="NCBI Taxonomy" id="28111"/>
    <lineage>
        <taxon>Bacteria</taxon>
        <taxon>Pseudomonadati</taxon>
        <taxon>Bacteroidota</taxon>
        <taxon>Bacteroidia</taxon>
        <taxon>Bacteroidales</taxon>
        <taxon>Bacteroidaceae</taxon>
        <taxon>Bacteroides</taxon>
    </lineage>
</organism>
<sequence length="163" mass="18350">MGKYSYCGYDCQIINTEIGNFCSIADNVKMGGAEHIVDWVSTSCVFYKGRDSISVKFAEFERNINKRIKIGNDVWIGANVIIKNGCTIGDGCVIGMGAIVTKDLPPYAIAVGNPAKVLRYRFSNDIINRLLSSKWWLLNDENLKKLAYKIQNVEQFLKEIEKI</sequence>
<evidence type="ECO:0000313" key="2">
    <source>
        <dbReference type="EMBL" id="NME87202.1"/>
    </source>
</evidence>